<evidence type="ECO:0000256" key="11">
    <source>
        <dbReference type="ARBA" id="ARBA00022842"/>
    </source>
</evidence>
<keyword evidence="8 15" id="KW-0312">Gluconeogenesis</keyword>
<gene>
    <name evidence="15" type="primary">fbp</name>
    <name evidence="17" type="ORF">GCM10007108_15220</name>
</gene>
<dbReference type="Proteomes" id="UP000632195">
    <property type="component" value="Unassembled WGS sequence"/>
</dbReference>
<dbReference type="PANTHER" id="PTHR38341">
    <property type="entry name" value="FRUCTOSE-1,6-BISPHOSPHATE ALDOLASE/PHOSPHATASE"/>
    <property type="match status" value="1"/>
</dbReference>
<keyword evidence="9 15" id="KW-0479">Metal-binding</keyword>
<feature type="active site" description="Proton acceptor; for FBP phosphatase activity" evidence="15">
    <location>
        <position position="11"/>
    </location>
</feature>
<dbReference type="PANTHER" id="PTHR38341:SF1">
    <property type="entry name" value="FRUCTOSE-1,6-BISPHOSPHATE ALDOLASE_PHOSPHATASE"/>
    <property type="match status" value="1"/>
</dbReference>
<dbReference type="HAMAP" id="MF_02067">
    <property type="entry name" value="FBP_aldolase_phosphatase"/>
    <property type="match status" value="1"/>
</dbReference>
<feature type="binding site" description="in other chain" evidence="15">
    <location>
        <position position="290"/>
    </location>
    <ligand>
        <name>beta-D-fructose 1,6-bisphosphate</name>
        <dbReference type="ChEBI" id="CHEBI:32966"/>
        <note>ligand shared between dimeric partners</note>
    </ligand>
</feature>
<comment type="subunit">
    <text evidence="5 15">Homooctamer; dimer of tetramers.</text>
</comment>
<evidence type="ECO:0000313" key="17">
    <source>
        <dbReference type="EMBL" id="GGM77963.1"/>
    </source>
</evidence>
<feature type="binding site" evidence="15">
    <location>
        <position position="237"/>
    </location>
    <ligand>
        <name>Mg(2+)</name>
        <dbReference type="ChEBI" id="CHEBI:18420"/>
        <label>3</label>
    </ligand>
</feature>
<dbReference type="PIRSF" id="PIRSF015647">
    <property type="entry name" value="FBPtase_archl"/>
    <property type="match status" value="1"/>
</dbReference>
<feature type="binding site" evidence="15">
    <location>
        <position position="11"/>
    </location>
    <ligand>
        <name>Mg(2+)</name>
        <dbReference type="ChEBI" id="CHEBI:18420"/>
        <label>1</label>
    </ligand>
</feature>
<feature type="binding site" evidence="15">
    <location>
        <position position="93"/>
    </location>
    <ligand>
        <name>Mg(2+)</name>
        <dbReference type="ChEBI" id="CHEBI:18420"/>
        <label>1</label>
    </ligand>
</feature>
<keyword evidence="10 15" id="KW-0378">Hydrolase</keyword>
<evidence type="ECO:0000256" key="15">
    <source>
        <dbReference type="HAMAP-Rule" id="MF_02067"/>
    </source>
</evidence>
<comment type="function">
    <text evidence="15">Catalyzes two subsequent steps in gluconeogenesis: the aldol condensation of dihydroxyacetone phosphate (DHAP) and glyceraldehyde-3-phosphate (GA3P) to fructose-1,6-bisphosphate (FBP), and the dephosphorylation of FBP to fructose-6-phosphate (F6P).</text>
</comment>
<protein>
    <recommendedName>
        <fullName evidence="7 15">Fructose-1,6-bisphosphate aldolase/phosphatase</fullName>
        <shortName evidence="15">FBP A/P</shortName>
        <shortName evidence="15">FBP aldolase/phosphatase</shortName>
        <ecNumber evidence="6 15">3.1.3.11</ecNumber>
        <ecNumber evidence="15">4.1.2.13</ecNumber>
    </recommendedName>
</protein>
<keyword evidence="14 15" id="KW-0119">Carbohydrate metabolism</keyword>
<proteinExistence type="inferred from homology"/>
<evidence type="ECO:0000256" key="9">
    <source>
        <dbReference type="ARBA" id="ARBA00022723"/>
    </source>
</evidence>
<evidence type="ECO:0000256" key="4">
    <source>
        <dbReference type="ARBA" id="ARBA00010693"/>
    </source>
</evidence>
<feature type="binding site" evidence="15">
    <location>
        <position position="237"/>
    </location>
    <ligand>
        <name>Mg(2+)</name>
        <dbReference type="ChEBI" id="CHEBI:18420"/>
        <label>2</label>
    </ligand>
</feature>
<comment type="catalytic activity">
    <reaction evidence="15">
        <text>beta-D-fructose 1,6-bisphosphate = D-glyceraldehyde 3-phosphate + dihydroxyacetone phosphate</text>
        <dbReference type="Rhea" id="RHEA:14729"/>
        <dbReference type="ChEBI" id="CHEBI:32966"/>
        <dbReference type="ChEBI" id="CHEBI:57642"/>
        <dbReference type="ChEBI" id="CHEBI:59776"/>
        <dbReference type="EC" id="4.1.2.13"/>
    </reaction>
</comment>
<feature type="binding site" evidence="15">
    <location>
        <begin position="245"/>
        <end position="246"/>
    </location>
    <ligand>
        <name>beta-D-fructose 1,6-bisphosphate</name>
        <dbReference type="ChEBI" id="CHEBI:32966"/>
        <note>ligand shared between dimeric partners</note>
    </ligand>
</feature>
<evidence type="ECO:0000313" key="18">
    <source>
        <dbReference type="Proteomes" id="UP000632195"/>
    </source>
</evidence>
<evidence type="ECO:0000256" key="8">
    <source>
        <dbReference type="ARBA" id="ARBA00022432"/>
    </source>
</evidence>
<dbReference type="RefSeq" id="WP_188681655.1">
    <property type="nucleotide sequence ID" value="NZ_BMNY01000003.1"/>
</dbReference>
<comment type="catalytic activity">
    <reaction evidence="1 15">
        <text>beta-D-fructose 1,6-bisphosphate + H2O = beta-D-fructose 6-phosphate + phosphate</text>
        <dbReference type="Rhea" id="RHEA:11064"/>
        <dbReference type="ChEBI" id="CHEBI:15377"/>
        <dbReference type="ChEBI" id="CHEBI:32966"/>
        <dbReference type="ChEBI" id="CHEBI:43474"/>
        <dbReference type="ChEBI" id="CHEBI:57634"/>
        <dbReference type="EC" id="3.1.3.11"/>
    </reaction>
</comment>
<feature type="binding site" evidence="15">
    <location>
        <position position="131"/>
    </location>
    <ligand>
        <name>dihydroxyacetone phosphate</name>
        <dbReference type="ChEBI" id="CHEBI:57642"/>
    </ligand>
</feature>
<evidence type="ECO:0000256" key="3">
    <source>
        <dbReference type="ARBA" id="ARBA00004742"/>
    </source>
</evidence>
<feature type="binding site" description="in other chain" evidence="15">
    <location>
        <position position="351"/>
    </location>
    <ligand>
        <name>beta-D-fructose 1,6-bisphosphate</name>
        <dbReference type="ChEBI" id="CHEBI:32966"/>
        <note>ligand shared between dimeric partners</note>
    </ligand>
</feature>
<reference evidence="17" key="2">
    <citation type="submission" date="2022-09" db="EMBL/GenBank/DDBJ databases">
        <authorList>
            <person name="Sun Q."/>
            <person name="Ohkuma M."/>
        </authorList>
    </citation>
    <scope>NUCLEOTIDE SEQUENCE</scope>
    <source>
        <strain evidence="17">JCM 13583</strain>
    </source>
</reference>
<feature type="binding site" evidence="15">
    <location>
        <position position="51"/>
    </location>
    <ligand>
        <name>Mg(2+)</name>
        <dbReference type="ChEBI" id="CHEBI:18420"/>
        <label>2</label>
    </ligand>
</feature>
<dbReference type="GO" id="GO:0004332">
    <property type="term" value="F:fructose-bisphosphate aldolase activity"/>
    <property type="evidence" value="ECO:0007669"/>
    <property type="project" value="UniProtKB-UniRule"/>
</dbReference>
<accession>A0AA37BT01</accession>
<dbReference type="InterPro" id="IPR002803">
    <property type="entry name" value="FBPase_V"/>
</dbReference>
<dbReference type="EMBL" id="BMNY01000003">
    <property type="protein sequence ID" value="GGM77963.1"/>
    <property type="molecule type" value="Genomic_DNA"/>
</dbReference>
<reference evidence="17" key="1">
    <citation type="journal article" date="2014" name="Int. J. Syst. Evol. Microbiol.">
        <title>Complete genome sequence of Corynebacterium casei LMG S-19264T (=DSM 44701T), isolated from a smear-ripened cheese.</title>
        <authorList>
            <consortium name="US DOE Joint Genome Institute (JGI-PGF)"/>
            <person name="Walter F."/>
            <person name="Albersmeier A."/>
            <person name="Kalinowski J."/>
            <person name="Ruckert C."/>
        </authorList>
    </citation>
    <scope>NUCLEOTIDE SEQUENCE</scope>
    <source>
        <strain evidence="17">JCM 13583</strain>
    </source>
</reference>
<dbReference type="SUPFAM" id="SSF111249">
    <property type="entry name" value="Sulfolobus fructose-1,6-bisphosphatase-like"/>
    <property type="match status" value="1"/>
</dbReference>
<feature type="binding site" evidence="15">
    <location>
        <position position="51"/>
    </location>
    <ligand>
        <name>Mg(2+)</name>
        <dbReference type="ChEBI" id="CHEBI:18420"/>
        <label>1</label>
    </ligand>
</feature>
<comment type="similarity">
    <text evidence="4 15">Belongs to the FBP aldolase/phosphatase family.</text>
</comment>
<keyword evidence="12 15" id="KW-0456">Lyase</keyword>
<feature type="compositionally biased region" description="Basic and acidic residues" evidence="16">
    <location>
        <begin position="362"/>
        <end position="373"/>
    </location>
</feature>
<dbReference type="AlphaFoldDB" id="A0AA37BT01"/>
<evidence type="ECO:0000256" key="10">
    <source>
        <dbReference type="ARBA" id="ARBA00022801"/>
    </source>
</evidence>
<comment type="caution">
    <text evidence="17">The sequence shown here is derived from an EMBL/GenBank/DDBJ whole genome shotgun (WGS) entry which is preliminary data.</text>
</comment>
<evidence type="ECO:0000256" key="12">
    <source>
        <dbReference type="ARBA" id="ARBA00023239"/>
    </source>
</evidence>
<dbReference type="GO" id="GO:0000287">
    <property type="term" value="F:magnesium ion binding"/>
    <property type="evidence" value="ECO:0007669"/>
    <property type="project" value="UniProtKB-UniRule"/>
</dbReference>
<feature type="active site" description="Proton donor/acceptor; for FBP aldolase activity" evidence="15">
    <location>
        <position position="232"/>
    </location>
</feature>
<organism evidence="17 18">
    <name type="scientific">Thermogymnomonas acidicola</name>
    <dbReference type="NCBI Taxonomy" id="399579"/>
    <lineage>
        <taxon>Archaea</taxon>
        <taxon>Methanobacteriati</taxon>
        <taxon>Thermoplasmatota</taxon>
        <taxon>Thermoplasmata</taxon>
        <taxon>Thermoplasmatales</taxon>
        <taxon>Thermogymnomonas</taxon>
    </lineage>
</organism>
<dbReference type="GO" id="GO:0006094">
    <property type="term" value="P:gluconeogenesis"/>
    <property type="evidence" value="ECO:0007669"/>
    <property type="project" value="UniProtKB-UniRule"/>
</dbReference>
<sequence>MKVTISHIKADIGSLPGHSTVFKPVVDEVEGYVKEHGSSLLKSYYISHVGDDIQITMIHTRGTDDEEVHRLAWEAFKAGTVVAKKYGLYGAGQDLLKDSFSGNVKGMGPGVAEMEINARPSEPFIVFMMDKTEPGAFNLPIFRMFGDPFNTPGLVIDPNMHEGFIFEIWDIIEGKKIKLATPENTYDILGLIGSKSRYVIKRVYTKKTHEKLPDENVAVISTDKLSLIAGEYVGKDDPAGVVRIQSGLPAAGEVLEAFAHPYLVSGWMRGSFNGPLMPVGMKDAKMTRFDGPPRVVALGFVYKDGALSGPVDMFDDPAFDGARRTAVEIADYLRRMGPFEPHRLPEDDMEYTSLPRVLERHKSKFEPIEDTPKGKKVKVATTDVD</sequence>
<feature type="binding site" evidence="15">
    <location>
        <position position="18"/>
    </location>
    <ligand>
        <name>Mg(2+)</name>
        <dbReference type="ChEBI" id="CHEBI:18420"/>
        <label>1</label>
    </ligand>
</feature>
<feature type="binding site" evidence="15">
    <location>
        <position position="236"/>
    </location>
    <ligand>
        <name>Mg(2+)</name>
        <dbReference type="ChEBI" id="CHEBI:18420"/>
        <label>3</label>
    </ligand>
</feature>
<feature type="binding site" evidence="15">
    <location>
        <position position="52"/>
    </location>
    <ligand>
        <name>Mg(2+)</name>
        <dbReference type="ChEBI" id="CHEBI:18420"/>
        <label>2</label>
    </ligand>
</feature>
<keyword evidence="13 15" id="KW-0704">Schiff base</keyword>
<evidence type="ECO:0000256" key="2">
    <source>
        <dbReference type="ARBA" id="ARBA00001946"/>
    </source>
</evidence>
<evidence type="ECO:0000256" key="5">
    <source>
        <dbReference type="ARBA" id="ARBA00011820"/>
    </source>
</evidence>
<dbReference type="Pfam" id="PF01950">
    <property type="entry name" value="FBPase_3"/>
    <property type="match status" value="1"/>
</dbReference>
<feature type="region of interest" description="Disordered" evidence="16">
    <location>
        <begin position="362"/>
        <end position="385"/>
    </location>
</feature>
<comment type="cofactor">
    <cofactor evidence="2 15">
        <name>Mg(2+)</name>
        <dbReference type="ChEBI" id="CHEBI:18420"/>
    </cofactor>
</comment>
<dbReference type="EC" id="3.1.3.11" evidence="6 15"/>
<comment type="pathway">
    <text evidence="3 15">Carbohydrate biosynthesis; gluconeogenesis.</text>
</comment>
<feature type="binding site" description="in other chain" evidence="15">
    <location>
        <position position="269"/>
    </location>
    <ligand>
        <name>beta-D-fructose 1,6-bisphosphate</name>
        <dbReference type="ChEBI" id="CHEBI:32966"/>
        <note>ligand shared between dimeric partners</note>
    </ligand>
</feature>
<keyword evidence="11 15" id="KW-0460">Magnesium</keyword>
<comment type="domain">
    <text evidence="15">Consists of a single catalytic domain, but remodels its active-site architecture via a large structural change to exhibit dual activities.</text>
</comment>
<dbReference type="GO" id="GO:0042132">
    <property type="term" value="F:fructose 1,6-bisphosphate 1-phosphatase activity"/>
    <property type="evidence" value="ECO:0007669"/>
    <property type="project" value="UniProtKB-UniRule"/>
</dbReference>
<feature type="binding site" description="in other chain" evidence="15">
    <location>
        <begin position="102"/>
        <end position="103"/>
    </location>
    <ligand>
        <name>beta-D-fructose 1,6-bisphosphate</name>
        <dbReference type="ChEBI" id="CHEBI:32966"/>
        <note>ligand shared between dimeric partners</note>
    </ligand>
</feature>
<dbReference type="NCBIfam" id="NF041126">
    <property type="entry name" value="FBP_aldo_phos"/>
    <property type="match status" value="1"/>
</dbReference>
<evidence type="ECO:0000256" key="16">
    <source>
        <dbReference type="SAM" id="MobiDB-lite"/>
    </source>
</evidence>
<evidence type="ECO:0000256" key="6">
    <source>
        <dbReference type="ARBA" id="ARBA00013093"/>
    </source>
</evidence>
<feature type="binding site" evidence="15">
    <location>
        <position position="269"/>
    </location>
    <ligand>
        <name>dihydroxyacetone phosphate</name>
        <dbReference type="ChEBI" id="CHEBI:57642"/>
    </ligand>
</feature>
<dbReference type="EC" id="4.1.2.13" evidence="15"/>
<feature type="binding site" evidence="15">
    <location>
        <position position="235"/>
    </location>
    <ligand>
        <name>Mg(2+)</name>
        <dbReference type="ChEBI" id="CHEBI:18420"/>
        <label>3</label>
    </ligand>
</feature>
<feature type="binding site" description="in other chain" evidence="15">
    <location>
        <position position="89"/>
    </location>
    <ligand>
        <name>beta-D-fructose 1,6-bisphosphate</name>
        <dbReference type="ChEBI" id="CHEBI:32966"/>
        <note>ligand shared between dimeric partners</note>
    </ligand>
</feature>
<evidence type="ECO:0000256" key="1">
    <source>
        <dbReference type="ARBA" id="ARBA00001273"/>
    </source>
</evidence>
<feature type="binding site" description="in other chain" evidence="15">
    <location>
        <position position="131"/>
    </location>
    <ligand>
        <name>beta-D-fructose 1,6-bisphosphate</name>
        <dbReference type="ChEBI" id="CHEBI:32966"/>
        <note>ligand shared between dimeric partners</note>
    </ligand>
</feature>
<feature type="binding site" evidence="15">
    <location>
        <position position="236"/>
    </location>
    <ligand>
        <name>Mg(2+)</name>
        <dbReference type="ChEBI" id="CHEBI:18420"/>
        <label>4</label>
    </ligand>
</feature>
<feature type="active site" description="Schiff-base intermediate with DHAP; for FBP aldolase activity" evidence="15">
    <location>
        <position position="235"/>
    </location>
</feature>
<name>A0AA37BT01_9ARCH</name>
<keyword evidence="18" id="KW-1185">Reference proteome</keyword>
<feature type="binding site" evidence="15">
    <location>
        <position position="290"/>
    </location>
    <ligand>
        <name>dihydroxyacetone phosphate</name>
        <dbReference type="ChEBI" id="CHEBI:57642"/>
    </ligand>
</feature>
<feature type="binding site" description="in other chain" evidence="15">
    <location>
        <position position="18"/>
    </location>
    <ligand>
        <name>beta-D-fructose 1,6-bisphosphate</name>
        <dbReference type="ChEBI" id="CHEBI:32966"/>
        <note>ligand shared between dimeric partners</note>
    </ligand>
</feature>
<evidence type="ECO:0000256" key="7">
    <source>
        <dbReference type="ARBA" id="ARBA00018635"/>
    </source>
</evidence>
<feature type="binding site" evidence="15">
    <location>
        <position position="130"/>
    </location>
    <ligand>
        <name>Mg(2+)</name>
        <dbReference type="ChEBI" id="CHEBI:18420"/>
        <label>2</label>
    </ligand>
</feature>
<feature type="binding site" evidence="15">
    <location>
        <position position="18"/>
    </location>
    <ligand>
        <name>dihydroxyacetone phosphate</name>
        <dbReference type="ChEBI" id="CHEBI:57642"/>
    </ligand>
</feature>
<dbReference type="InterPro" id="IPR036076">
    <property type="entry name" value="FBPase_V_sf"/>
</dbReference>
<evidence type="ECO:0000256" key="14">
    <source>
        <dbReference type="ARBA" id="ARBA00023277"/>
    </source>
</evidence>
<evidence type="ECO:0000256" key="13">
    <source>
        <dbReference type="ARBA" id="ARBA00023270"/>
    </source>
</evidence>